<comment type="caution">
    <text evidence="1">The sequence shown here is derived from an EMBL/GenBank/DDBJ whole genome shotgun (WGS) entry which is preliminary data.</text>
</comment>
<name>A0A6I2L1K8_9BURK</name>
<dbReference type="Proteomes" id="UP000433309">
    <property type="component" value="Unassembled WGS sequence"/>
</dbReference>
<reference evidence="1 2" key="1">
    <citation type="submission" date="2019-11" db="EMBL/GenBank/DDBJ databases">
        <title>Novel species isolated from a subtropical stream in China.</title>
        <authorList>
            <person name="Lu H."/>
        </authorList>
    </citation>
    <scope>NUCLEOTIDE SEQUENCE [LARGE SCALE GENOMIC DNA]</scope>
    <source>
        <strain evidence="1 2">FT80W</strain>
    </source>
</reference>
<proteinExistence type="predicted"/>
<keyword evidence="2" id="KW-1185">Reference proteome</keyword>
<dbReference type="EMBL" id="WKJK01000009">
    <property type="protein sequence ID" value="MRW92048.1"/>
    <property type="molecule type" value="Genomic_DNA"/>
</dbReference>
<dbReference type="PROSITE" id="PS51257">
    <property type="entry name" value="PROKAR_LIPOPROTEIN"/>
    <property type="match status" value="1"/>
</dbReference>
<evidence type="ECO:0000313" key="1">
    <source>
        <dbReference type="EMBL" id="MRW92048.1"/>
    </source>
</evidence>
<gene>
    <name evidence="1" type="ORF">GJ699_18805</name>
</gene>
<protein>
    <recommendedName>
        <fullName evidence="3">Lipoprotein</fullName>
    </recommendedName>
</protein>
<dbReference type="AlphaFoldDB" id="A0A6I2L1K8"/>
<organism evidence="1 2">
    <name type="scientific">Duganella guangzhouensis</name>
    <dbReference type="NCBI Taxonomy" id="2666084"/>
    <lineage>
        <taxon>Bacteria</taxon>
        <taxon>Pseudomonadati</taxon>
        <taxon>Pseudomonadota</taxon>
        <taxon>Betaproteobacteria</taxon>
        <taxon>Burkholderiales</taxon>
        <taxon>Oxalobacteraceae</taxon>
        <taxon>Telluria group</taxon>
        <taxon>Duganella</taxon>
    </lineage>
</organism>
<evidence type="ECO:0000313" key="2">
    <source>
        <dbReference type="Proteomes" id="UP000433309"/>
    </source>
</evidence>
<dbReference type="RefSeq" id="WP_154379040.1">
    <property type="nucleotide sequence ID" value="NZ_WKJK01000009.1"/>
</dbReference>
<accession>A0A6I2L1K8</accession>
<evidence type="ECO:0008006" key="3">
    <source>
        <dbReference type="Google" id="ProtNLM"/>
    </source>
</evidence>
<sequence length="215" mass="24157">MKNKYTLISFLALLISFSGCVGYDLSWKPIEGAGPYLSEGVFAKAFQKCEQRLMDGAPQCRIAFEDEFGNKQEVFHDLVSELDRLVLKIPESNTWGRTRSVPVEVKVPYKLFLVTISPIIIIAVPAPQLKTEACWSDAPRGQCLRSYTAYNNGYSLSNSIPIVDGSVWLSPATTKSVHPIPSGVDEYAFPLDGIDAKLIQEDGIWKFFRKRHERH</sequence>